<reference evidence="1 2" key="2">
    <citation type="journal article" date="2022" name="Mol. Ecol. Resour.">
        <title>The genomes of chicory, endive, great burdock and yacon provide insights into Asteraceae paleo-polyploidization history and plant inulin production.</title>
        <authorList>
            <person name="Fan W."/>
            <person name="Wang S."/>
            <person name="Wang H."/>
            <person name="Wang A."/>
            <person name="Jiang F."/>
            <person name="Liu H."/>
            <person name="Zhao H."/>
            <person name="Xu D."/>
            <person name="Zhang Y."/>
        </authorList>
    </citation>
    <scope>NUCLEOTIDE SEQUENCE [LARGE SCALE GENOMIC DNA]</scope>
    <source>
        <strain evidence="2">cv. Niubang</strain>
    </source>
</reference>
<proteinExistence type="predicted"/>
<protein>
    <submittedName>
        <fullName evidence="1">Uncharacterized protein</fullName>
    </submittedName>
</protein>
<dbReference type="EMBL" id="CM042050">
    <property type="protein sequence ID" value="KAI3734603.1"/>
    <property type="molecule type" value="Genomic_DNA"/>
</dbReference>
<comment type="caution">
    <text evidence="1">The sequence shown here is derived from an EMBL/GenBank/DDBJ whole genome shotgun (WGS) entry which is preliminary data.</text>
</comment>
<evidence type="ECO:0000313" key="2">
    <source>
        <dbReference type="Proteomes" id="UP001055879"/>
    </source>
</evidence>
<reference evidence="2" key="1">
    <citation type="journal article" date="2022" name="Mol. Ecol. Resour.">
        <title>The genomes of chicory, endive, great burdock and yacon provide insights into Asteraceae palaeo-polyploidization history and plant inulin production.</title>
        <authorList>
            <person name="Fan W."/>
            <person name="Wang S."/>
            <person name="Wang H."/>
            <person name="Wang A."/>
            <person name="Jiang F."/>
            <person name="Liu H."/>
            <person name="Zhao H."/>
            <person name="Xu D."/>
            <person name="Zhang Y."/>
        </authorList>
    </citation>
    <scope>NUCLEOTIDE SEQUENCE [LARGE SCALE GENOMIC DNA]</scope>
    <source>
        <strain evidence="2">cv. Niubang</strain>
    </source>
</reference>
<keyword evidence="2" id="KW-1185">Reference proteome</keyword>
<accession>A0ACB9CJV3</accession>
<sequence length="69" mass="8006">MLDVVRANTFVYHEEIFNVSRKLYVKYILLNIGMCLKRQNKCVPRPSTTSVGTLRILGIKRRTSTTTNF</sequence>
<organism evidence="1 2">
    <name type="scientific">Arctium lappa</name>
    <name type="common">Greater burdock</name>
    <name type="synonym">Lappa major</name>
    <dbReference type="NCBI Taxonomy" id="4217"/>
    <lineage>
        <taxon>Eukaryota</taxon>
        <taxon>Viridiplantae</taxon>
        <taxon>Streptophyta</taxon>
        <taxon>Embryophyta</taxon>
        <taxon>Tracheophyta</taxon>
        <taxon>Spermatophyta</taxon>
        <taxon>Magnoliopsida</taxon>
        <taxon>eudicotyledons</taxon>
        <taxon>Gunneridae</taxon>
        <taxon>Pentapetalae</taxon>
        <taxon>asterids</taxon>
        <taxon>campanulids</taxon>
        <taxon>Asterales</taxon>
        <taxon>Asteraceae</taxon>
        <taxon>Carduoideae</taxon>
        <taxon>Cardueae</taxon>
        <taxon>Arctiinae</taxon>
        <taxon>Arctium</taxon>
    </lineage>
</organism>
<dbReference type="Proteomes" id="UP001055879">
    <property type="component" value="Linkage Group LG04"/>
</dbReference>
<evidence type="ECO:0000313" key="1">
    <source>
        <dbReference type="EMBL" id="KAI3734603.1"/>
    </source>
</evidence>
<gene>
    <name evidence="1" type="ORF">L6452_14075</name>
</gene>
<name>A0ACB9CJV3_ARCLA</name>